<dbReference type="GO" id="GO:0005509">
    <property type="term" value="F:calcium ion binding"/>
    <property type="evidence" value="ECO:0007669"/>
    <property type="project" value="InterPro"/>
</dbReference>
<feature type="region of interest" description="Disordered" evidence="4">
    <location>
        <begin position="413"/>
        <end position="467"/>
    </location>
</feature>
<dbReference type="PRINTS" id="PR00313">
    <property type="entry name" value="CABNDNGRPT"/>
</dbReference>
<dbReference type="SUPFAM" id="SSF51120">
    <property type="entry name" value="beta-Roll"/>
    <property type="match status" value="5"/>
</dbReference>
<dbReference type="Pfam" id="PF00353">
    <property type="entry name" value="HemolysinCabind"/>
    <property type="match status" value="7"/>
</dbReference>
<feature type="domain" description="Haemolysin-type calcium binding-related" evidence="5">
    <location>
        <begin position="1058"/>
        <end position="1098"/>
    </location>
</feature>
<keyword evidence="2" id="KW-0964">Secreted</keyword>
<feature type="compositionally biased region" description="Low complexity" evidence="4">
    <location>
        <begin position="350"/>
        <end position="361"/>
    </location>
</feature>
<dbReference type="STRING" id="757424.Hsero_2882"/>
<proteinExistence type="predicted"/>
<dbReference type="PANTHER" id="PTHR38340:SF1">
    <property type="entry name" value="S-LAYER PROTEIN"/>
    <property type="match status" value="1"/>
</dbReference>
<dbReference type="InterPro" id="IPR018511">
    <property type="entry name" value="Hemolysin-typ_Ca-bd_CS"/>
</dbReference>
<evidence type="ECO:0000313" key="6">
    <source>
        <dbReference type="EMBL" id="ADJ64374.1"/>
    </source>
</evidence>
<dbReference type="PROSITE" id="PS00330">
    <property type="entry name" value="HEMOLYSIN_CALCIUM"/>
    <property type="match status" value="6"/>
</dbReference>
<evidence type="ECO:0000259" key="5">
    <source>
        <dbReference type="Pfam" id="PF06594"/>
    </source>
</evidence>
<dbReference type="PANTHER" id="PTHR38340">
    <property type="entry name" value="S-LAYER PROTEIN"/>
    <property type="match status" value="1"/>
</dbReference>
<evidence type="ECO:0000256" key="4">
    <source>
        <dbReference type="SAM" id="MobiDB-lite"/>
    </source>
</evidence>
<evidence type="ECO:0000256" key="3">
    <source>
        <dbReference type="ARBA" id="ARBA00022837"/>
    </source>
</evidence>
<evidence type="ECO:0000313" key="7">
    <source>
        <dbReference type="Proteomes" id="UP000000329"/>
    </source>
</evidence>
<keyword evidence="3" id="KW-0106">Calcium</keyword>
<keyword evidence="7" id="KW-1185">Reference proteome</keyword>
<dbReference type="InterPro" id="IPR001343">
    <property type="entry name" value="Hemolysn_Ca-bd"/>
</dbReference>
<name>D8IZN4_HERSS</name>
<feature type="region of interest" description="Disordered" evidence="4">
    <location>
        <begin position="271"/>
        <end position="291"/>
    </location>
</feature>
<accession>D8IZN4</accession>
<dbReference type="EMBL" id="CP002039">
    <property type="protein sequence ID" value="ADJ64374.1"/>
    <property type="molecule type" value="Genomic_DNA"/>
</dbReference>
<dbReference type="InterPro" id="IPR011049">
    <property type="entry name" value="Serralysin-like_metalloprot_C"/>
</dbReference>
<protein>
    <submittedName>
        <fullName evidence="6">Hemolysin-type calcium binding protein</fullName>
    </submittedName>
</protein>
<dbReference type="KEGG" id="hse:Hsero_2882"/>
<dbReference type="Proteomes" id="UP000000329">
    <property type="component" value="Chromosome"/>
</dbReference>
<evidence type="ECO:0000256" key="2">
    <source>
        <dbReference type="ARBA" id="ARBA00022525"/>
    </source>
</evidence>
<reference evidence="6 7" key="1">
    <citation type="submission" date="2010-04" db="EMBL/GenBank/DDBJ databases">
        <title>The genome of Herbaspirillum seropedicae SmR1, an endophytic, nitrogen-fixing, plant-growth promoting beta-Proteobacteria.</title>
        <authorList>
            <person name="Pedrosa F.O."/>
            <person name="Monteiro R.A."/>
            <person name="Wassem R."/>
            <person name="Cruz L.M."/>
            <person name="Ayub R.A."/>
            <person name="Colauto N.B."/>
            <person name="Fernandez M.A."/>
            <person name="Fungaro M.H.P."/>
            <person name="Grisard E.C."/>
            <person name="Hungria M."/>
            <person name="Madeira H.M.F."/>
            <person name="Nodari R.O."/>
            <person name="Osaku C.A."/>
            <person name="Petzl-Erler M.L."/>
            <person name="Terenzi H."/>
            <person name="Vieira L.G.E."/>
            <person name="Almeida M.I.M."/>
            <person name="Alves L.R."/>
            <person name="Arantes O.M.N."/>
            <person name="Balsanelli E."/>
            <person name="Barcellos F.G."/>
            <person name="Baura V.A."/>
            <person name="Binde D.R."/>
            <person name="Campo R.J."/>
            <person name="Chubatsu L.S."/>
            <person name="Chueire L.M.O."/>
            <person name="Ciferri R.R."/>
            <person name="Correa L.C."/>
            <person name="da Conceicao Silva J.L."/>
            <person name="Dabul A.N.G."/>
            <person name="Dambros B.P."/>
            <person name="Faoro H."/>
            <person name="Favetti A."/>
            <person name="Friedermann G."/>
            <person name="Furlaneto M.C."/>
            <person name="Gasques L.S."/>
            <person name="Gimenes C.C.T."/>
            <person name="Gioppo N.M.R."/>
            <person name="Glienke-Blanco C."/>
            <person name="Godoy L.P."/>
            <person name="Guerra M.P."/>
            <person name="Karp S."/>
            <person name="Kava-Cordeiro V."/>
            <person name="Margarido V.P."/>
            <person name="Mathioni S.M."/>
            <person name="Menck-Soares M.A."/>
            <person name="Murace N.K."/>
            <person name="Nicolas M.F."/>
            <person name="Oliveira C.E.C."/>
            <person name="Pagnan N.A.B."/>
            <person name="Pamphile J.A."/>
            <person name="Patussi E.V."/>
            <person name="Pereira L.F.P."/>
            <person name="Pereira-Ferrari L."/>
            <person name="Pinto F.G.S."/>
            <person name="Precoma C."/>
            <person name="Prioli A.J."/>
            <person name="Prioli S.M.A.P."/>
            <person name="Raittz R.T."/>
            <person name="Ramos H.J.O."/>
            <person name="Ribeiro E.M.S.F."/>
            <person name="Rigo L.U."/>
            <person name="Rocha C.L.M.S.C."/>
            <person name="Rocha S.N."/>
            <person name="Santos K."/>
            <person name="Satori D."/>
            <person name="Silva A.G."/>
            <person name="Simao R.C.G."/>
            <person name="Soares M.A.M."/>
            <person name="Souza E.M."/>
            <person name="Steffens M.B.R."/>
            <person name="Steindel M."/>
            <person name="Tadra-Sfeir M.Z."/>
            <person name="Takahashi E.K."/>
            <person name="Torres R.A."/>
            <person name="Valle J.S."/>
            <person name="Vernal J.I."/>
            <person name="Vilas-Boas L.A."/>
            <person name="Watanabe M.A.E."/>
            <person name="Weiss V.A."/>
            <person name="Yates M.A."/>
            <person name="Souza E.M."/>
        </authorList>
    </citation>
    <scope>NUCLEOTIDE SEQUENCE [LARGE SCALE GENOMIC DNA]</scope>
    <source>
        <strain evidence="6 7">SmR1</strain>
    </source>
</reference>
<dbReference type="GO" id="GO:0005576">
    <property type="term" value="C:extracellular region"/>
    <property type="evidence" value="ECO:0007669"/>
    <property type="project" value="UniProtKB-SubCell"/>
</dbReference>
<dbReference type="InterPro" id="IPR010566">
    <property type="entry name" value="Haemolys_ca-bd"/>
</dbReference>
<dbReference type="Gene3D" id="2.150.10.10">
    <property type="entry name" value="Serralysin-like metalloprotease, C-terminal"/>
    <property type="match status" value="5"/>
</dbReference>
<dbReference type="eggNOG" id="COG2931">
    <property type="taxonomic scope" value="Bacteria"/>
</dbReference>
<dbReference type="InterPro" id="IPR050557">
    <property type="entry name" value="RTX_toxin/Mannuronan_C5-epim"/>
</dbReference>
<evidence type="ECO:0000256" key="1">
    <source>
        <dbReference type="ARBA" id="ARBA00004613"/>
    </source>
</evidence>
<dbReference type="GeneID" id="29389773"/>
<dbReference type="RefSeq" id="WP_013234847.1">
    <property type="nucleotide sequence ID" value="NC_014323.1"/>
</dbReference>
<feature type="region of interest" description="Disordered" evidence="4">
    <location>
        <begin position="331"/>
        <end position="366"/>
    </location>
</feature>
<feature type="compositionally biased region" description="Low complexity" evidence="4">
    <location>
        <begin position="331"/>
        <end position="340"/>
    </location>
</feature>
<sequence>MAITITINRMSTLASAKAYVPGGSGAAQHDAAERREGLVRAGPLALWLQGNRWHAVAAAQGITPTAAFLPWQGWSAARWRTFQPIISCCPVRRPVVQARHELAVNKPHQQSLPVALASPAAPMSVAAAASGQSASVAATPSAKSAQESAPTIKRLRAEDAMVVTSAPACPATQDCLLPIAAPLRSAVQPADPGGSGKAAANPPSICPVVNVTPSPCDQTETVWVLPGTSECVPLSEAFPPGVQISVSDCVPVPLSTLIKRLFPDLIIKPSPSASSPTPAATPAPAPSPVVSTAPVATPTVAPAGGATVTPVIAPASKPVIAPISAPVSAPASAPTVTPSATPAPTPAPASTPSVAPSVAPATTPPVASPVTPAAAPAPAAVVPAAATPVPATAAVAVKPLAALISIPEAVPVASLAPPPIPQRPAGSKDNSGKDTLVGTTGDDTLWGGAGNDTLFGREGNDRLFGEDGDDQLLGGEGFDLLDGGAGDDQLFGGLGNDQMWGGDGDDTMMGSDVSNTGRPLPAGQTDDDIMFGGAGKDGMFGGAGNDQMWGGDGDDGLYGNEGDDKLYGEAGNDHIYGGKGNDVIQGGDGDDLIYGDDMEYFWMQPDTTGGDDLLYGGAGNDSLFGGSGNDVLDGGSGNDSLVGGLGDDTYVVDGAGDTIREDADQGHDTVVASCSYTLGRNLEDLRLAEGGQFNGTGNAQDNLITGNSQDNILDGGRGADTLMGGTGNDSYFVDDVNDKVVEQAGEGVDTVFSRISTTLGANLENLTLLDSATPQHEIVNGRDMLVYGYPHYAELDYSQGDAVAGYTGTCGETSVVNLCLMAGLAVTEAQAVKRAIANGWCVTSGESQLGGSNQYDQVALLASYGIRAKAGYGYDEKALVKVLKEGRGALVSVNAGKLWDNPGAVQLGNGNHVITVTGVVCDPGTGEAQGFFIADSGRGRPEDACRYLSKDELRKVADVTDGYMVATVDPIKVPNENLDATGNELDNVITGNRGANVIRGGRGNDTLIGGAGNDTYVFARGDGQDVIADQDATRGNIDTLQLSDLRQTNLWFSQSGNDLRIDVLGGNDRITIKDWYQGGSSGSDNHIERIRTADGNTLYDSDVDKLVQAMASFAPPPALQSEWTPGQTSQGKVLLTVTH</sequence>
<dbReference type="Pfam" id="PF06594">
    <property type="entry name" value="HCBP_related"/>
    <property type="match status" value="1"/>
</dbReference>
<dbReference type="HOGENOM" id="CLU_277954_0_0_4"/>
<organism evidence="6 7">
    <name type="scientific">Herbaspirillum seropedicae (strain SmR1)</name>
    <dbReference type="NCBI Taxonomy" id="757424"/>
    <lineage>
        <taxon>Bacteria</taxon>
        <taxon>Pseudomonadati</taxon>
        <taxon>Pseudomonadota</taxon>
        <taxon>Betaproteobacteria</taxon>
        <taxon>Burkholderiales</taxon>
        <taxon>Oxalobacteraceae</taxon>
        <taxon>Herbaspirillum</taxon>
    </lineage>
</organism>
<comment type="subcellular location">
    <subcellularLocation>
        <location evidence="1">Secreted</location>
    </subcellularLocation>
</comment>
<feature type="compositionally biased region" description="Low complexity" evidence="4">
    <location>
        <begin position="433"/>
        <end position="446"/>
    </location>
</feature>
<gene>
    <name evidence="6" type="ordered locus">Hsero_2882</name>
</gene>
<dbReference type="AlphaFoldDB" id="D8IZN4"/>